<organism evidence="7 8">
    <name type="scientific">Pogonomyrmex barbatus</name>
    <name type="common">red harvester ant</name>
    <dbReference type="NCBI Taxonomy" id="144034"/>
    <lineage>
        <taxon>Eukaryota</taxon>
        <taxon>Metazoa</taxon>
        <taxon>Ecdysozoa</taxon>
        <taxon>Arthropoda</taxon>
        <taxon>Hexapoda</taxon>
        <taxon>Insecta</taxon>
        <taxon>Pterygota</taxon>
        <taxon>Neoptera</taxon>
        <taxon>Endopterygota</taxon>
        <taxon>Hymenoptera</taxon>
        <taxon>Apocrita</taxon>
        <taxon>Aculeata</taxon>
        <taxon>Formicoidea</taxon>
        <taxon>Formicidae</taxon>
        <taxon>Myrmicinae</taxon>
        <taxon>Pogonomyrmex</taxon>
    </lineage>
</organism>
<gene>
    <name evidence="8" type="primary">LOC105425131</name>
</gene>
<feature type="domain" description="THAP-type" evidence="6">
    <location>
        <begin position="1"/>
        <end position="89"/>
    </location>
</feature>
<dbReference type="RefSeq" id="XP_011634038.1">
    <property type="nucleotide sequence ID" value="XM_011635736.2"/>
</dbReference>
<dbReference type="SUPFAM" id="SSF57716">
    <property type="entry name" value="Glucocorticoid receptor-like (DNA-binding domain)"/>
    <property type="match status" value="1"/>
</dbReference>
<evidence type="ECO:0000256" key="3">
    <source>
        <dbReference type="ARBA" id="ARBA00022833"/>
    </source>
</evidence>
<sequence>MSTHKSSSWCVAMKCNNKVTEKRHFFMFPKEYDRWMQWIRASKRFDLKVMGPEYAHRNYRLCHLHFEEKWYKIGKSRASLHPDAIPTIFFGTNDILVTTAPEEIVNDCQRLSTIVKDCQQEETNRYD</sequence>
<keyword evidence="7" id="KW-1185">Reference proteome</keyword>
<evidence type="ECO:0000256" key="4">
    <source>
        <dbReference type="ARBA" id="ARBA00023125"/>
    </source>
</evidence>
<dbReference type="SMART" id="SM00980">
    <property type="entry name" value="THAP"/>
    <property type="match status" value="1"/>
</dbReference>
<dbReference type="InterPro" id="IPR006612">
    <property type="entry name" value="THAP_Znf"/>
</dbReference>
<dbReference type="GO" id="GO:0043565">
    <property type="term" value="F:sequence-specific DNA binding"/>
    <property type="evidence" value="ECO:0007669"/>
    <property type="project" value="InterPro"/>
</dbReference>
<dbReference type="Proteomes" id="UP000504615">
    <property type="component" value="Unplaced"/>
</dbReference>
<protein>
    <submittedName>
        <fullName evidence="8">52 kDa repressor of the inhibitor of the protein kinase-like</fullName>
    </submittedName>
</protein>
<dbReference type="PANTHER" id="PTHR46600">
    <property type="entry name" value="THAP DOMAIN-CONTAINING"/>
    <property type="match status" value="1"/>
</dbReference>
<evidence type="ECO:0000259" key="6">
    <source>
        <dbReference type="PROSITE" id="PS50950"/>
    </source>
</evidence>
<evidence type="ECO:0000256" key="2">
    <source>
        <dbReference type="ARBA" id="ARBA00022771"/>
    </source>
</evidence>
<accession>A0A6I9WQF1</accession>
<dbReference type="KEGG" id="pbar:105425131"/>
<evidence type="ECO:0000256" key="5">
    <source>
        <dbReference type="PROSITE-ProRule" id="PRU00309"/>
    </source>
</evidence>
<evidence type="ECO:0000313" key="8">
    <source>
        <dbReference type="RefSeq" id="XP_011634038.1"/>
    </source>
</evidence>
<dbReference type="GO" id="GO:0008270">
    <property type="term" value="F:zinc ion binding"/>
    <property type="evidence" value="ECO:0007669"/>
    <property type="project" value="UniProtKB-KW"/>
</dbReference>
<dbReference type="OrthoDB" id="7540842at2759"/>
<dbReference type="AlphaFoldDB" id="A0A6I9WQF1"/>
<keyword evidence="3" id="KW-0862">Zinc</keyword>
<dbReference type="PROSITE" id="PS50950">
    <property type="entry name" value="ZF_THAP"/>
    <property type="match status" value="1"/>
</dbReference>
<dbReference type="GeneID" id="105425131"/>
<keyword evidence="1" id="KW-0479">Metal-binding</keyword>
<dbReference type="SMART" id="SM00692">
    <property type="entry name" value="DM3"/>
    <property type="match status" value="1"/>
</dbReference>
<dbReference type="InterPro" id="IPR026516">
    <property type="entry name" value="THAP1/10"/>
</dbReference>
<dbReference type="Pfam" id="PF05485">
    <property type="entry name" value="THAP"/>
    <property type="match status" value="1"/>
</dbReference>
<name>A0A6I9WQF1_9HYME</name>
<keyword evidence="4 5" id="KW-0238">DNA-binding</keyword>
<proteinExistence type="predicted"/>
<keyword evidence="2 5" id="KW-0863">Zinc-finger</keyword>
<reference evidence="8" key="1">
    <citation type="submission" date="2025-08" db="UniProtKB">
        <authorList>
            <consortium name="RefSeq"/>
        </authorList>
    </citation>
    <scope>IDENTIFICATION</scope>
</reference>
<evidence type="ECO:0000313" key="7">
    <source>
        <dbReference type="Proteomes" id="UP000504615"/>
    </source>
</evidence>
<dbReference type="PANTHER" id="PTHR46600:SF11">
    <property type="entry name" value="THAP DOMAIN-CONTAINING PROTEIN 10"/>
    <property type="match status" value="1"/>
</dbReference>
<evidence type="ECO:0000256" key="1">
    <source>
        <dbReference type="ARBA" id="ARBA00022723"/>
    </source>
</evidence>